<feature type="region of interest" description="Disordered" evidence="4">
    <location>
        <begin position="256"/>
        <end position="275"/>
    </location>
</feature>
<sequence>MRTSLRSRSLTNNIVPVAAMSSQKSSKTDLLVRVRYQNPLPAPPFPPKLVHIPTGPQRYATYDFLSPIQGERELPLILDSELGLPLEYGKPHDGGRGDGEYWMGNRTGIAPVPNPDAPIADEDAFMFEDATPRGAAGPSSATGSIPGTPGRASVTEVSKKVDVSWLRKTEYLSSEASSQRQALQAMNGTLKRDPGLNAPDRESRAAAISATFAEAHKPLDELQHPTKRDLRAVEAFELLPDDDLWANEYDLVRFGEDPSTRAPGEPARLGPDPRLPRAIFRDLTGEFPEGEGRVSFYLPANDQAALGYTEKRYTGEESADEEPFDFRWVRDYELLVSRPLAQEYIFSFDAGEDATEGEQRVRPQTVGGRKKGAYYVPLQAAMQLRKRRPKRGEDPRAYPQPTEEAFWDGMAISLHKPDSILDGDHKLKFEALKGEVAGPPEGWGVSNHSGVIPKEGKDGKDESDQPAKDENGEEVKTLESQSQSHEEQ</sequence>
<evidence type="ECO:0000256" key="3">
    <source>
        <dbReference type="ARBA" id="ARBA00023242"/>
    </source>
</evidence>
<proteinExistence type="inferred from homology"/>
<feature type="compositionally biased region" description="Basic and acidic residues" evidence="4">
    <location>
        <begin position="454"/>
        <end position="477"/>
    </location>
</feature>
<dbReference type="Proteomes" id="UP000321518">
    <property type="component" value="Unassembled WGS sequence"/>
</dbReference>
<name>A0A511KED2_RHOTO</name>
<accession>A0A511KED2</accession>
<dbReference type="PANTHER" id="PTHR23188:SF12">
    <property type="entry name" value="RNA POLYMERASE II-ASSOCIATED FACTOR 1 HOMOLOG"/>
    <property type="match status" value="1"/>
</dbReference>
<dbReference type="PANTHER" id="PTHR23188">
    <property type="entry name" value="RNA POLYMERASE II-ASSOCIATED FACTOR 1 HOMOLOG"/>
    <property type="match status" value="1"/>
</dbReference>
<dbReference type="GO" id="GO:0000993">
    <property type="term" value="F:RNA polymerase II complex binding"/>
    <property type="evidence" value="ECO:0007669"/>
    <property type="project" value="TreeGrafter"/>
</dbReference>
<dbReference type="Pfam" id="PF03985">
    <property type="entry name" value="Paf1"/>
    <property type="match status" value="1"/>
</dbReference>
<comment type="caution">
    <text evidence="5">The sequence shown here is derived from an EMBL/GenBank/DDBJ whole genome shotgun (WGS) entry which is preliminary data.</text>
</comment>
<dbReference type="InterPro" id="IPR007133">
    <property type="entry name" value="RNA_pol_II-assoc_Paf1"/>
</dbReference>
<evidence type="ECO:0000313" key="5">
    <source>
        <dbReference type="EMBL" id="GEM08738.1"/>
    </source>
</evidence>
<organism evidence="5 6">
    <name type="scientific">Rhodotorula toruloides</name>
    <name type="common">Yeast</name>
    <name type="synonym">Rhodosporidium toruloides</name>
    <dbReference type="NCBI Taxonomy" id="5286"/>
    <lineage>
        <taxon>Eukaryota</taxon>
        <taxon>Fungi</taxon>
        <taxon>Dikarya</taxon>
        <taxon>Basidiomycota</taxon>
        <taxon>Pucciniomycotina</taxon>
        <taxon>Microbotryomycetes</taxon>
        <taxon>Sporidiobolales</taxon>
        <taxon>Sporidiobolaceae</taxon>
        <taxon>Rhodotorula</taxon>
    </lineage>
</organism>
<protein>
    <submittedName>
        <fullName evidence="5">Paf1 family protein</fullName>
    </submittedName>
</protein>
<feature type="compositionally biased region" description="Polar residues" evidence="4">
    <location>
        <begin position="478"/>
        <end position="488"/>
    </location>
</feature>
<gene>
    <name evidence="5" type="ORF">Rt10032_c06g2755</name>
</gene>
<evidence type="ECO:0000256" key="1">
    <source>
        <dbReference type="ARBA" id="ARBA00004123"/>
    </source>
</evidence>
<comment type="similarity">
    <text evidence="2">Belongs to the PAF1 family.</text>
</comment>
<evidence type="ECO:0000256" key="4">
    <source>
        <dbReference type="SAM" id="MobiDB-lite"/>
    </source>
</evidence>
<keyword evidence="3" id="KW-0539">Nucleus</keyword>
<dbReference type="EMBL" id="BJWK01000006">
    <property type="protein sequence ID" value="GEM08738.1"/>
    <property type="molecule type" value="Genomic_DNA"/>
</dbReference>
<dbReference type="GO" id="GO:0006368">
    <property type="term" value="P:transcription elongation by RNA polymerase II"/>
    <property type="evidence" value="ECO:0007669"/>
    <property type="project" value="InterPro"/>
</dbReference>
<comment type="subcellular location">
    <subcellularLocation>
        <location evidence="1">Nucleus</location>
    </subcellularLocation>
</comment>
<feature type="region of interest" description="Disordered" evidence="4">
    <location>
        <begin position="436"/>
        <end position="488"/>
    </location>
</feature>
<feature type="region of interest" description="Disordered" evidence="4">
    <location>
        <begin position="132"/>
        <end position="153"/>
    </location>
</feature>
<dbReference type="GO" id="GO:0003682">
    <property type="term" value="F:chromatin binding"/>
    <property type="evidence" value="ECO:0007669"/>
    <property type="project" value="TreeGrafter"/>
</dbReference>
<evidence type="ECO:0000256" key="2">
    <source>
        <dbReference type="ARBA" id="ARBA00007560"/>
    </source>
</evidence>
<dbReference type="GO" id="GO:0016593">
    <property type="term" value="C:Cdc73/Paf1 complex"/>
    <property type="evidence" value="ECO:0007669"/>
    <property type="project" value="InterPro"/>
</dbReference>
<evidence type="ECO:0000313" key="6">
    <source>
        <dbReference type="Proteomes" id="UP000321518"/>
    </source>
</evidence>
<dbReference type="AlphaFoldDB" id="A0A511KED2"/>
<reference evidence="5 6" key="1">
    <citation type="submission" date="2019-07" db="EMBL/GenBank/DDBJ databases">
        <title>Rhodotorula toruloides NBRC10032 genome sequencing.</title>
        <authorList>
            <person name="Shida Y."/>
            <person name="Takaku H."/>
            <person name="Ogasawara W."/>
            <person name="Mori K."/>
        </authorList>
    </citation>
    <scope>NUCLEOTIDE SEQUENCE [LARGE SCALE GENOMIC DNA]</scope>
    <source>
        <strain evidence="5 6">NBRC10032</strain>
    </source>
</reference>
<dbReference type="OrthoDB" id="10260285at2759"/>